<dbReference type="RefSeq" id="WP_135594494.1">
    <property type="nucleotide sequence ID" value="NZ_RQEZ01000110.1"/>
</dbReference>
<dbReference type="AlphaFoldDB" id="A0A5F1YK92"/>
<dbReference type="InterPro" id="IPR029069">
    <property type="entry name" value="HotDog_dom_sf"/>
</dbReference>
<dbReference type="EMBL" id="RQFA01000046">
    <property type="protein sequence ID" value="TGK33359.1"/>
    <property type="molecule type" value="Genomic_DNA"/>
</dbReference>
<name>A0A5F1YK92_9LEPT</name>
<dbReference type="OrthoDB" id="9799036at2"/>
<evidence type="ECO:0000313" key="2">
    <source>
        <dbReference type="Proteomes" id="UP000298277"/>
    </source>
</evidence>
<dbReference type="Pfam" id="PF13279">
    <property type="entry name" value="4HBT_2"/>
    <property type="match status" value="1"/>
</dbReference>
<dbReference type="PANTHER" id="PTHR31793">
    <property type="entry name" value="4-HYDROXYBENZOYL-COA THIOESTERASE FAMILY MEMBER"/>
    <property type="match status" value="1"/>
</dbReference>
<sequence>MEENFRFKHRIPVRFSDTDVNGHVNNRNYNSYCDEAKMSAFVESGVDLDTMKQNGIGPIVYKAEYEYLSDLKYPDQVIVKTKVEFIKRTRAVFIQELRRESDDSVVCRVKSYGMWINFFTKKPAFLPEEVLQKMGEWKSKPESETKEAISV</sequence>
<accession>A0A5F1YK92</accession>
<evidence type="ECO:0000313" key="1">
    <source>
        <dbReference type="EMBL" id="TGK33359.1"/>
    </source>
</evidence>
<proteinExistence type="predicted"/>
<dbReference type="InterPro" id="IPR050563">
    <property type="entry name" value="4-hydroxybenzoyl-CoA_TE"/>
</dbReference>
<organism evidence="1 2">
    <name type="scientific">Leptospira gomenensis</name>
    <dbReference type="NCBI Taxonomy" id="2484974"/>
    <lineage>
        <taxon>Bacteria</taxon>
        <taxon>Pseudomonadati</taxon>
        <taxon>Spirochaetota</taxon>
        <taxon>Spirochaetia</taxon>
        <taxon>Leptospirales</taxon>
        <taxon>Leptospiraceae</taxon>
        <taxon>Leptospira</taxon>
    </lineage>
</organism>
<protein>
    <submittedName>
        <fullName evidence="1">Acyl-CoA thioesterase</fullName>
    </submittedName>
</protein>
<reference evidence="1" key="1">
    <citation type="journal article" date="2019" name="PLoS Negl. Trop. Dis.">
        <title>Revisiting the worldwide diversity of Leptospira species in the environment.</title>
        <authorList>
            <person name="Vincent A.T."/>
            <person name="Schiettekatte O."/>
            <person name="Bourhy P."/>
            <person name="Veyrier F.J."/>
            <person name="Picardeau M."/>
        </authorList>
    </citation>
    <scope>NUCLEOTIDE SEQUENCE [LARGE SCALE GENOMIC DNA]</scope>
    <source>
        <strain evidence="1">201800299</strain>
    </source>
</reference>
<comment type="caution">
    <text evidence="1">The sequence shown here is derived from an EMBL/GenBank/DDBJ whole genome shotgun (WGS) entry which is preliminary data.</text>
</comment>
<keyword evidence="2" id="KW-1185">Reference proteome</keyword>
<dbReference type="GO" id="GO:0047617">
    <property type="term" value="F:fatty acyl-CoA hydrolase activity"/>
    <property type="evidence" value="ECO:0007669"/>
    <property type="project" value="TreeGrafter"/>
</dbReference>
<dbReference type="CDD" id="cd00586">
    <property type="entry name" value="4HBT"/>
    <property type="match status" value="1"/>
</dbReference>
<gene>
    <name evidence="1" type="ORF">EHQ17_11245</name>
</gene>
<dbReference type="Proteomes" id="UP000298277">
    <property type="component" value="Unassembled WGS sequence"/>
</dbReference>
<dbReference type="Gene3D" id="3.10.129.10">
    <property type="entry name" value="Hotdog Thioesterase"/>
    <property type="match status" value="1"/>
</dbReference>
<dbReference type="SUPFAM" id="SSF54637">
    <property type="entry name" value="Thioesterase/thiol ester dehydrase-isomerase"/>
    <property type="match status" value="1"/>
</dbReference>
<dbReference type="PANTHER" id="PTHR31793:SF24">
    <property type="entry name" value="LONG-CHAIN ACYL-COA THIOESTERASE FADM"/>
    <property type="match status" value="1"/>
</dbReference>